<feature type="region of interest" description="Disordered" evidence="1">
    <location>
        <begin position="1"/>
        <end position="36"/>
    </location>
</feature>
<proteinExistence type="predicted"/>
<gene>
    <name evidence="2" type="ORF">G2W53_033786</name>
</gene>
<evidence type="ECO:0000313" key="2">
    <source>
        <dbReference type="EMBL" id="KAF7812810.1"/>
    </source>
</evidence>
<name>A0A834W7A7_9FABA</name>
<evidence type="ECO:0000313" key="3">
    <source>
        <dbReference type="Proteomes" id="UP000634136"/>
    </source>
</evidence>
<protein>
    <submittedName>
        <fullName evidence="2">Uncharacterized protein</fullName>
    </submittedName>
</protein>
<sequence length="143" mass="16009">MTPFSTPENRKRNGTEQHAREQPGRQERSMLGVKTTGISLETSVRRSTNCTTSILSQSQSNEIPLRQWGRRKHVTPTIQTAIKREDSTYVGGGSSNKRVSICSAFKMVNNNGIISTSYAVNIVDMKDISRNDRFTVMQETPSD</sequence>
<dbReference type="Proteomes" id="UP000634136">
    <property type="component" value="Unassembled WGS sequence"/>
</dbReference>
<dbReference type="AlphaFoldDB" id="A0A834W7A7"/>
<dbReference type="EMBL" id="JAAIUW010000010">
    <property type="protein sequence ID" value="KAF7812810.1"/>
    <property type="molecule type" value="Genomic_DNA"/>
</dbReference>
<feature type="compositionally biased region" description="Basic and acidic residues" evidence="1">
    <location>
        <begin position="8"/>
        <end position="28"/>
    </location>
</feature>
<organism evidence="2 3">
    <name type="scientific">Senna tora</name>
    <dbReference type="NCBI Taxonomy" id="362788"/>
    <lineage>
        <taxon>Eukaryota</taxon>
        <taxon>Viridiplantae</taxon>
        <taxon>Streptophyta</taxon>
        <taxon>Embryophyta</taxon>
        <taxon>Tracheophyta</taxon>
        <taxon>Spermatophyta</taxon>
        <taxon>Magnoliopsida</taxon>
        <taxon>eudicotyledons</taxon>
        <taxon>Gunneridae</taxon>
        <taxon>Pentapetalae</taxon>
        <taxon>rosids</taxon>
        <taxon>fabids</taxon>
        <taxon>Fabales</taxon>
        <taxon>Fabaceae</taxon>
        <taxon>Caesalpinioideae</taxon>
        <taxon>Cassia clade</taxon>
        <taxon>Senna</taxon>
    </lineage>
</organism>
<comment type="caution">
    <text evidence="2">The sequence shown here is derived from an EMBL/GenBank/DDBJ whole genome shotgun (WGS) entry which is preliminary data.</text>
</comment>
<reference evidence="2" key="1">
    <citation type="submission" date="2020-09" db="EMBL/GenBank/DDBJ databases">
        <title>Genome-Enabled Discovery of Anthraquinone Biosynthesis in Senna tora.</title>
        <authorList>
            <person name="Kang S.-H."/>
            <person name="Pandey R.P."/>
            <person name="Lee C.-M."/>
            <person name="Sim J.-S."/>
            <person name="Jeong J.-T."/>
            <person name="Choi B.-S."/>
            <person name="Jung M."/>
            <person name="Ginzburg D."/>
            <person name="Zhao K."/>
            <person name="Won S.Y."/>
            <person name="Oh T.-J."/>
            <person name="Yu Y."/>
            <person name="Kim N.-H."/>
            <person name="Lee O.R."/>
            <person name="Lee T.-H."/>
            <person name="Bashyal P."/>
            <person name="Kim T.-S."/>
            <person name="Lee W.-H."/>
            <person name="Kawkins C."/>
            <person name="Kim C.-K."/>
            <person name="Kim J.S."/>
            <person name="Ahn B.O."/>
            <person name="Rhee S.Y."/>
            <person name="Sohng J.K."/>
        </authorList>
    </citation>
    <scope>NUCLEOTIDE SEQUENCE</scope>
    <source>
        <tissue evidence="2">Leaf</tissue>
    </source>
</reference>
<keyword evidence="3" id="KW-1185">Reference proteome</keyword>
<evidence type="ECO:0000256" key="1">
    <source>
        <dbReference type="SAM" id="MobiDB-lite"/>
    </source>
</evidence>
<accession>A0A834W7A7</accession>